<organism evidence="2">
    <name type="scientific">Oppiella nova</name>
    <dbReference type="NCBI Taxonomy" id="334625"/>
    <lineage>
        <taxon>Eukaryota</taxon>
        <taxon>Metazoa</taxon>
        <taxon>Ecdysozoa</taxon>
        <taxon>Arthropoda</taxon>
        <taxon>Chelicerata</taxon>
        <taxon>Arachnida</taxon>
        <taxon>Acari</taxon>
        <taxon>Acariformes</taxon>
        <taxon>Sarcoptiformes</taxon>
        <taxon>Oribatida</taxon>
        <taxon>Brachypylina</taxon>
        <taxon>Oppioidea</taxon>
        <taxon>Oppiidae</taxon>
        <taxon>Oppiella</taxon>
    </lineage>
</organism>
<evidence type="ECO:0000313" key="2">
    <source>
        <dbReference type="EMBL" id="CAD7662148.1"/>
    </source>
</evidence>
<evidence type="ECO:0000259" key="1">
    <source>
        <dbReference type="PROSITE" id="PS50011"/>
    </source>
</evidence>
<feature type="domain" description="Protein kinase" evidence="1">
    <location>
        <begin position="1"/>
        <end position="275"/>
    </location>
</feature>
<dbReference type="OrthoDB" id="1668230at2759"/>
<feature type="non-terminal residue" evidence="2">
    <location>
        <position position="1"/>
    </location>
</feature>
<name>A0A7R9MKX2_9ACAR</name>
<dbReference type="GO" id="GO:0004672">
    <property type="term" value="F:protein kinase activity"/>
    <property type="evidence" value="ECO:0007669"/>
    <property type="project" value="InterPro"/>
</dbReference>
<dbReference type="EMBL" id="OC941330">
    <property type="protein sequence ID" value="CAD7662148.1"/>
    <property type="molecule type" value="Genomic_DNA"/>
</dbReference>
<dbReference type="EMBL" id="CAJPVJ010026505">
    <property type="protein sequence ID" value="CAG2179284.1"/>
    <property type="molecule type" value="Genomic_DNA"/>
</dbReference>
<dbReference type="InterPro" id="IPR011009">
    <property type="entry name" value="Kinase-like_dom_sf"/>
</dbReference>
<dbReference type="SUPFAM" id="SSF56112">
    <property type="entry name" value="Protein kinase-like (PK-like)"/>
    <property type="match status" value="1"/>
</dbReference>
<dbReference type="Proteomes" id="UP000728032">
    <property type="component" value="Unassembled WGS sequence"/>
</dbReference>
<reference evidence="2" key="1">
    <citation type="submission" date="2020-11" db="EMBL/GenBank/DDBJ databases">
        <authorList>
            <person name="Tran Van P."/>
        </authorList>
    </citation>
    <scope>NUCLEOTIDE SEQUENCE</scope>
</reference>
<dbReference type="Gene3D" id="1.10.510.10">
    <property type="entry name" value="Transferase(Phosphotransferase) domain 1"/>
    <property type="match status" value="1"/>
</dbReference>
<gene>
    <name evidence="2" type="ORF">ONB1V03_LOCUS18708</name>
</gene>
<keyword evidence="3" id="KW-1185">Reference proteome</keyword>
<proteinExistence type="predicted"/>
<dbReference type="InterPro" id="IPR000719">
    <property type="entry name" value="Prot_kinase_dom"/>
</dbReference>
<sequence>MIDVKYSLCSVVLQCAVNEGELCGANGLPVTPASIAMIGHFKAFIDSHHHFHDNPFNQYLTQYLDCIRNKKGLSQSPPKALSPSPALSTAVIPKKLTLIFEHYLNALPVEDMDLLATNSLLALYHMHYNMGCVHGLVTPDALVFDGRTVKVTHWAINAITNGGKHCDANMIVPDDTRFLPYEQLYGITVCKKSDVWSLALTLLAIIEPNIKLSDNPSDIVSCLNSKEVLIKVEANITKFPEKWQKFFLSALQPKPAARATVKELLKILEIPVPEVDYQQLNELLRYPKLDTNYGSKELITIHEIYHLYCLAFPATRDQSQEKLHKKPPIFTLPTLVLRDDKSTSGETVKQKSFLKIPANNELQLLPIDKLIERLNQLSPHLFCPLILTPGFNAVYNSPNLPIGIRENDFDYQCERIMIFRRLIEGAPFTRTQLLSCAKVDIPPLYRPQTWAHILNIKWSD</sequence>
<dbReference type="AlphaFoldDB" id="A0A7R9MKX2"/>
<protein>
    <recommendedName>
        <fullName evidence="1">Protein kinase domain-containing protein</fullName>
    </recommendedName>
</protein>
<accession>A0A7R9MKX2</accession>
<dbReference type="PROSITE" id="PS50011">
    <property type="entry name" value="PROTEIN_KINASE_DOM"/>
    <property type="match status" value="1"/>
</dbReference>
<dbReference type="GO" id="GO:0005524">
    <property type="term" value="F:ATP binding"/>
    <property type="evidence" value="ECO:0007669"/>
    <property type="project" value="InterPro"/>
</dbReference>
<evidence type="ECO:0000313" key="3">
    <source>
        <dbReference type="Proteomes" id="UP000728032"/>
    </source>
</evidence>